<name>A0A2P2JRV4_RHIMU</name>
<protein>
    <submittedName>
        <fullName evidence="1">Nuclear movement protein nudc</fullName>
    </submittedName>
</protein>
<proteinExistence type="predicted"/>
<dbReference type="AlphaFoldDB" id="A0A2P2JRV4"/>
<reference evidence="1" key="1">
    <citation type="submission" date="2018-02" db="EMBL/GenBank/DDBJ databases">
        <title>Rhizophora mucronata_Transcriptome.</title>
        <authorList>
            <person name="Meera S.P."/>
            <person name="Sreeshan A."/>
            <person name="Augustine A."/>
        </authorList>
    </citation>
    <scope>NUCLEOTIDE SEQUENCE</scope>
    <source>
        <tissue evidence="1">Leaf</tissue>
    </source>
</reference>
<sequence length="47" mass="5687">MEVYLSHEHFQHLLLLHLITGRKAHRLLSLIKHHLFNSLSCFRIQVR</sequence>
<accession>A0A2P2JRV4</accession>
<dbReference type="EMBL" id="GGEC01015708">
    <property type="protein sequence ID" value="MBW96191.1"/>
    <property type="molecule type" value="Transcribed_RNA"/>
</dbReference>
<organism evidence="1">
    <name type="scientific">Rhizophora mucronata</name>
    <name type="common">Asiatic mangrove</name>
    <dbReference type="NCBI Taxonomy" id="61149"/>
    <lineage>
        <taxon>Eukaryota</taxon>
        <taxon>Viridiplantae</taxon>
        <taxon>Streptophyta</taxon>
        <taxon>Embryophyta</taxon>
        <taxon>Tracheophyta</taxon>
        <taxon>Spermatophyta</taxon>
        <taxon>Magnoliopsida</taxon>
        <taxon>eudicotyledons</taxon>
        <taxon>Gunneridae</taxon>
        <taxon>Pentapetalae</taxon>
        <taxon>rosids</taxon>
        <taxon>fabids</taxon>
        <taxon>Malpighiales</taxon>
        <taxon>Rhizophoraceae</taxon>
        <taxon>Rhizophora</taxon>
    </lineage>
</organism>
<evidence type="ECO:0000313" key="1">
    <source>
        <dbReference type="EMBL" id="MBW96191.1"/>
    </source>
</evidence>